<accession>A0A2S7WS94</accession>
<comment type="caution">
    <text evidence="2">The sequence shown here is derived from an EMBL/GenBank/DDBJ whole genome shotgun (WGS) entry which is preliminary data.</text>
</comment>
<reference evidence="2 3" key="1">
    <citation type="submission" date="2016-12" db="EMBL/GenBank/DDBJ databases">
        <title>Trade-off between light-utilization and light-protection in marine flavobacteria.</title>
        <authorList>
            <person name="Kumagai Y."/>
            <person name="Yoshizawa S."/>
            <person name="Kogure K."/>
            <person name="Iwasaki W."/>
        </authorList>
    </citation>
    <scope>NUCLEOTIDE SEQUENCE [LARGE SCALE GENOMIC DNA]</scope>
    <source>
        <strain evidence="2 3">NBRC 108759</strain>
    </source>
</reference>
<dbReference type="EMBL" id="MSCN01000001">
    <property type="protein sequence ID" value="PQJ80465.1"/>
    <property type="molecule type" value="Genomic_DNA"/>
</dbReference>
<keyword evidence="1" id="KW-0812">Transmembrane</keyword>
<proteinExistence type="predicted"/>
<dbReference type="Proteomes" id="UP000238882">
    <property type="component" value="Unassembled WGS sequence"/>
</dbReference>
<gene>
    <name evidence="2" type="ORF">BTO18_15365</name>
</gene>
<evidence type="ECO:0000313" key="3">
    <source>
        <dbReference type="Proteomes" id="UP000238882"/>
    </source>
</evidence>
<keyword evidence="1" id="KW-1133">Transmembrane helix</keyword>
<organism evidence="2 3">
    <name type="scientific">Polaribacter porphyrae</name>
    <dbReference type="NCBI Taxonomy" id="1137780"/>
    <lineage>
        <taxon>Bacteria</taxon>
        <taxon>Pseudomonadati</taxon>
        <taxon>Bacteroidota</taxon>
        <taxon>Flavobacteriia</taxon>
        <taxon>Flavobacteriales</taxon>
        <taxon>Flavobacteriaceae</taxon>
    </lineage>
</organism>
<feature type="transmembrane region" description="Helical" evidence="1">
    <location>
        <begin position="6"/>
        <end position="22"/>
    </location>
</feature>
<keyword evidence="1" id="KW-0472">Membrane</keyword>
<dbReference type="AlphaFoldDB" id="A0A2S7WS94"/>
<evidence type="ECO:0000313" key="2">
    <source>
        <dbReference type="EMBL" id="PQJ80465.1"/>
    </source>
</evidence>
<protein>
    <submittedName>
        <fullName evidence="2">Uncharacterized protein</fullName>
    </submittedName>
</protein>
<feature type="transmembrane region" description="Helical" evidence="1">
    <location>
        <begin position="34"/>
        <end position="54"/>
    </location>
</feature>
<evidence type="ECO:0000256" key="1">
    <source>
        <dbReference type="SAM" id="Phobius"/>
    </source>
</evidence>
<sequence length="59" mass="6754">MKKSQILGIIIFIASIFLALLWDKQFKYADFFDFILGIVAALGASMVLKLFPVFRKLDK</sequence>
<name>A0A2S7WS94_9FLAO</name>
<keyword evidence="3" id="KW-1185">Reference proteome</keyword>
<dbReference type="RefSeq" id="WP_105017068.1">
    <property type="nucleotide sequence ID" value="NZ_MSCN01000001.1"/>
</dbReference>